<feature type="binding site" evidence="5">
    <location>
        <position position="264"/>
    </location>
    <ligand>
        <name>N(2)-acetyl-L-ornithine</name>
        <dbReference type="ChEBI" id="CHEBI:57805"/>
    </ligand>
</feature>
<feature type="binding site" evidence="5">
    <location>
        <begin position="95"/>
        <end position="96"/>
    </location>
    <ligand>
        <name>pyridoxal 5'-phosphate</name>
        <dbReference type="ChEBI" id="CHEBI:597326"/>
    </ligand>
</feature>
<dbReference type="InterPro" id="IPR015422">
    <property type="entry name" value="PyrdxlP-dep_Trfase_small"/>
</dbReference>
<keyword evidence="1 5" id="KW-0032">Aminotransferase</keyword>
<evidence type="ECO:0000256" key="4">
    <source>
        <dbReference type="ARBA" id="ARBA00022898"/>
    </source>
</evidence>
<dbReference type="PANTHER" id="PTHR11986:SF79">
    <property type="entry name" value="ACETYLORNITHINE AMINOTRANSFERASE, MITOCHONDRIAL"/>
    <property type="match status" value="1"/>
</dbReference>
<dbReference type="AlphaFoldDB" id="A0A1B9AGE9"/>
<feature type="binding site" evidence="5">
    <location>
        <begin position="207"/>
        <end position="210"/>
    </location>
    <ligand>
        <name>pyridoxal 5'-phosphate</name>
        <dbReference type="ChEBI" id="CHEBI:597326"/>
    </ligand>
</feature>
<keyword evidence="2 5" id="KW-0028">Amino-acid biosynthesis</keyword>
<keyword evidence="3 5" id="KW-0808">Transferase</keyword>
<dbReference type="GO" id="GO:0003992">
    <property type="term" value="F:N2-acetyl-L-ornithine:2-oxoglutarate 5-aminotransferase activity"/>
    <property type="evidence" value="ECO:0007669"/>
    <property type="project" value="UniProtKB-UniRule"/>
</dbReference>
<comment type="caution">
    <text evidence="6">The sequence shown here is derived from an EMBL/GenBank/DDBJ whole genome shotgun (WGS) entry which is preliminary data.</text>
</comment>
<comment type="cofactor">
    <cofactor evidence="5">
        <name>pyridoxal 5'-phosphate</name>
        <dbReference type="ChEBI" id="CHEBI:597326"/>
    </cofactor>
    <text evidence="5">Binds 1 pyridoxal phosphate per subunit.</text>
</comment>
<protein>
    <recommendedName>
        <fullName evidence="5">Acetylornithine aminotransferase</fullName>
        <shortName evidence="5">ACOAT</shortName>
        <ecNumber evidence="5">2.6.1.11</ecNumber>
    </recommendedName>
</protein>
<dbReference type="Proteomes" id="UP000092578">
    <property type="component" value="Unassembled WGS sequence"/>
</dbReference>
<dbReference type="CDD" id="cd00610">
    <property type="entry name" value="OAT_like"/>
    <property type="match status" value="1"/>
</dbReference>
<dbReference type="NCBIfam" id="TIGR00707">
    <property type="entry name" value="argD"/>
    <property type="match status" value="1"/>
</dbReference>
<dbReference type="EMBL" id="MAYT01000029">
    <property type="protein sequence ID" value="OCA82916.1"/>
    <property type="molecule type" value="Genomic_DNA"/>
</dbReference>
<dbReference type="GO" id="GO:0006526">
    <property type="term" value="P:L-arginine biosynthetic process"/>
    <property type="evidence" value="ECO:0007669"/>
    <property type="project" value="UniProtKB-UniRule"/>
</dbReference>
<keyword evidence="5" id="KW-0055">Arginine biosynthesis</keyword>
<comment type="catalytic activity">
    <reaction evidence="5">
        <text>N(2)-acetyl-L-ornithine + 2-oxoglutarate = N-acetyl-L-glutamate 5-semialdehyde + L-glutamate</text>
        <dbReference type="Rhea" id="RHEA:18049"/>
        <dbReference type="ChEBI" id="CHEBI:16810"/>
        <dbReference type="ChEBI" id="CHEBI:29123"/>
        <dbReference type="ChEBI" id="CHEBI:29985"/>
        <dbReference type="ChEBI" id="CHEBI:57805"/>
        <dbReference type="EC" id="2.6.1.11"/>
    </reaction>
</comment>
<dbReference type="PANTHER" id="PTHR11986">
    <property type="entry name" value="AMINOTRANSFERASE CLASS III"/>
    <property type="match status" value="1"/>
</dbReference>
<dbReference type="InterPro" id="IPR005814">
    <property type="entry name" value="Aminotrans_3"/>
</dbReference>
<dbReference type="GO" id="GO:0005737">
    <property type="term" value="C:cytoplasm"/>
    <property type="evidence" value="ECO:0007669"/>
    <property type="project" value="UniProtKB-SubCell"/>
</dbReference>
<dbReference type="Gene3D" id="3.90.1150.10">
    <property type="entry name" value="Aspartate Aminotransferase, domain 1"/>
    <property type="match status" value="1"/>
</dbReference>
<evidence type="ECO:0000313" key="6">
    <source>
        <dbReference type="EMBL" id="OCA82916.1"/>
    </source>
</evidence>
<comment type="miscellaneous">
    <text evidence="5">May also have succinyldiaminopimelate aminotransferase activity, thus carrying out the corresponding step in lysine biosynthesis.</text>
</comment>
<dbReference type="InterPro" id="IPR049704">
    <property type="entry name" value="Aminotrans_3_PPA_site"/>
</dbReference>
<feature type="modified residue" description="N6-(pyridoxal phosphate)lysine" evidence="5">
    <location>
        <position position="236"/>
    </location>
</feature>
<dbReference type="RefSeq" id="WP_065411789.1">
    <property type="nucleotide sequence ID" value="NZ_MAYT01000029.1"/>
</dbReference>
<dbReference type="PIRSF" id="PIRSF000521">
    <property type="entry name" value="Transaminase_4ab_Lys_Orn"/>
    <property type="match status" value="1"/>
</dbReference>
<dbReference type="InterPro" id="IPR015421">
    <property type="entry name" value="PyrdxlP-dep_Trfase_major"/>
</dbReference>
<comment type="subcellular location">
    <subcellularLocation>
        <location evidence="5">Cytoplasm</location>
    </subcellularLocation>
</comment>
<evidence type="ECO:0000256" key="3">
    <source>
        <dbReference type="ARBA" id="ARBA00022679"/>
    </source>
</evidence>
<dbReference type="NCBIfam" id="NF002325">
    <property type="entry name" value="PRK01278.1"/>
    <property type="match status" value="1"/>
</dbReference>
<evidence type="ECO:0000256" key="5">
    <source>
        <dbReference type="HAMAP-Rule" id="MF_01107"/>
    </source>
</evidence>
<comment type="similarity">
    <text evidence="5">Belongs to the class-III pyridoxal-phosphate-dependent aminotransferase family. ArgD subfamily.</text>
</comment>
<organism evidence="6 7">
    <name type="scientific">Pseudobacillus wudalianchiensis</name>
    <dbReference type="NCBI Taxonomy" id="1743143"/>
    <lineage>
        <taxon>Bacteria</taxon>
        <taxon>Bacillati</taxon>
        <taxon>Bacillota</taxon>
        <taxon>Bacilli</taxon>
        <taxon>Bacillales</taxon>
        <taxon>Bacillaceae</taxon>
        <taxon>Pseudobacillus</taxon>
    </lineage>
</organism>
<feature type="binding site" evidence="5">
    <location>
        <position position="265"/>
    </location>
    <ligand>
        <name>pyridoxal 5'-phosphate</name>
        <dbReference type="ChEBI" id="CHEBI:597326"/>
    </ligand>
</feature>
<comment type="pathway">
    <text evidence="5">Amino-acid biosynthesis; L-arginine biosynthesis; N(2)-acetyl-L-ornithine from L-glutamate: step 4/4.</text>
</comment>
<dbReference type="HAMAP" id="MF_01107">
    <property type="entry name" value="ArgD_aminotrans_3"/>
    <property type="match status" value="1"/>
</dbReference>
<feature type="binding site" evidence="5">
    <location>
        <position position="122"/>
    </location>
    <ligand>
        <name>pyridoxal 5'-phosphate</name>
        <dbReference type="ChEBI" id="CHEBI:597326"/>
    </ligand>
</feature>
<dbReference type="FunFam" id="3.40.640.10:FF:000004">
    <property type="entry name" value="Acetylornithine aminotransferase"/>
    <property type="match status" value="1"/>
</dbReference>
<reference evidence="7" key="1">
    <citation type="submission" date="2016-05" db="EMBL/GenBank/DDBJ databases">
        <authorList>
            <person name="Liu B."/>
            <person name="Wang J."/>
            <person name="Zhu Y."/>
            <person name="Liu G."/>
            <person name="Chen Q."/>
            <person name="Chen Z."/>
            <person name="Lan J."/>
            <person name="Che J."/>
            <person name="Ge C."/>
            <person name="Shi H."/>
            <person name="Pan Z."/>
            <person name="Liu X."/>
        </authorList>
    </citation>
    <scope>NUCLEOTIDE SEQUENCE [LARGE SCALE GENOMIC DNA]</scope>
    <source>
        <strain evidence="7">FJAT-27215</strain>
    </source>
</reference>
<dbReference type="Gene3D" id="3.40.640.10">
    <property type="entry name" value="Type I PLP-dependent aspartate aminotransferase-like (Major domain)"/>
    <property type="match status" value="1"/>
</dbReference>
<accession>A0A1B9AGE9</accession>
<keyword evidence="4 5" id="KW-0663">Pyridoxal phosphate</keyword>
<dbReference type="GO" id="GO:0030170">
    <property type="term" value="F:pyridoxal phosphate binding"/>
    <property type="evidence" value="ECO:0007669"/>
    <property type="project" value="InterPro"/>
</dbReference>
<dbReference type="UniPathway" id="UPA00068">
    <property type="reaction ID" value="UER00109"/>
</dbReference>
<evidence type="ECO:0000256" key="1">
    <source>
        <dbReference type="ARBA" id="ARBA00022576"/>
    </source>
</evidence>
<comment type="subunit">
    <text evidence="5">Homodimer.</text>
</comment>
<dbReference type="InterPro" id="IPR050103">
    <property type="entry name" value="Class-III_PLP-dep_AT"/>
</dbReference>
<name>A0A1B9AGE9_9BACI</name>
<keyword evidence="5" id="KW-0963">Cytoplasm</keyword>
<gene>
    <name evidence="5" type="primary">argD</name>
    <name evidence="6" type="ORF">A8F95_14425</name>
</gene>
<feature type="binding site" evidence="5">
    <location>
        <position position="125"/>
    </location>
    <ligand>
        <name>N(2)-acetyl-L-ornithine</name>
        <dbReference type="ChEBI" id="CHEBI:57805"/>
    </ligand>
</feature>
<evidence type="ECO:0000313" key="7">
    <source>
        <dbReference type="Proteomes" id="UP000092578"/>
    </source>
</evidence>
<dbReference type="GO" id="GO:0042802">
    <property type="term" value="F:identical protein binding"/>
    <property type="evidence" value="ECO:0007669"/>
    <property type="project" value="TreeGrafter"/>
</dbReference>
<sequence>MSSLFPTYARWDITPIKAKGAWLTDKSGKKYLDFTTGISVCNLGHVPDNVKQAVNEQLEKFWHTSNLFQIELQEEVAKQLTAASGLDLVFFANSGAEANEAAIKLARKATGRPKIITFIDSFHGRTFGTMAATGQEKIKTGFGPMLEKFEYVPFNDLEALKAAVDEETAAIMFEIIQGEGGLNAGDPEFLLQVEQLAHDNGSLVIVDEVQTGIGRTGKPFAFQHIGLNPDIVSSAKGIASGLPLGAIIGKKELAEAFSPGSHGSTFGGNPVSLAAAKVTLDTIFDNEFLEDVTKKGEHLSSLLTEGLSSIPQVKKIKGKGLMIGIEMNEEAAPFIPAAREKGLLILTAGTNTIRLLPPLNVREEEINQAAAILVETIKEHVYEKTAGQ</sequence>
<dbReference type="Pfam" id="PF00202">
    <property type="entry name" value="Aminotran_3"/>
    <property type="match status" value="1"/>
</dbReference>
<dbReference type="SUPFAM" id="SSF53383">
    <property type="entry name" value="PLP-dependent transferases"/>
    <property type="match status" value="1"/>
</dbReference>
<dbReference type="NCBIfam" id="NF002797">
    <property type="entry name" value="PRK02936.1"/>
    <property type="match status" value="1"/>
</dbReference>
<keyword evidence="7" id="KW-1185">Reference proteome</keyword>
<dbReference type="PROSITE" id="PS00600">
    <property type="entry name" value="AA_TRANSFER_CLASS_3"/>
    <property type="match status" value="1"/>
</dbReference>
<dbReference type="InterPro" id="IPR015424">
    <property type="entry name" value="PyrdxlP-dep_Trfase"/>
</dbReference>
<evidence type="ECO:0000256" key="2">
    <source>
        <dbReference type="ARBA" id="ARBA00022605"/>
    </source>
</evidence>
<proteinExistence type="inferred from homology"/>
<dbReference type="EC" id="2.6.1.11" evidence="5"/>
<dbReference type="InterPro" id="IPR004636">
    <property type="entry name" value="AcOrn/SuccOrn_fam"/>
</dbReference>